<dbReference type="Gene3D" id="3.50.4.10">
    <property type="entry name" value="Hepatocyte Growth Factor"/>
    <property type="match status" value="2"/>
</dbReference>
<dbReference type="EMBL" id="MCFA01000079">
    <property type="protein sequence ID" value="ORY09987.1"/>
    <property type="molecule type" value="Genomic_DNA"/>
</dbReference>
<dbReference type="OrthoDB" id="3778206at2759"/>
<feature type="domain" description="Apple" evidence="3">
    <location>
        <begin position="183"/>
        <end position="226"/>
    </location>
</feature>
<accession>A0A1Y1ZIY5</accession>
<dbReference type="PANTHER" id="PTHR33946">
    <property type="match status" value="1"/>
</dbReference>
<reference evidence="4 5" key="1">
    <citation type="submission" date="2016-07" db="EMBL/GenBank/DDBJ databases">
        <title>Pervasive Adenine N6-methylation of Active Genes in Fungi.</title>
        <authorList>
            <consortium name="DOE Joint Genome Institute"/>
            <person name="Mondo S.J."/>
            <person name="Dannebaum R.O."/>
            <person name="Kuo R.C."/>
            <person name="Labutti K."/>
            <person name="Haridas S."/>
            <person name="Kuo A."/>
            <person name="Salamov A."/>
            <person name="Ahrendt S.R."/>
            <person name="Lipzen A."/>
            <person name="Sullivan W."/>
            <person name="Andreopoulos W.B."/>
            <person name="Clum A."/>
            <person name="Lindquist E."/>
            <person name="Daum C."/>
            <person name="Ramamoorthy G.K."/>
            <person name="Gryganskyi A."/>
            <person name="Culley D."/>
            <person name="Magnuson J.K."/>
            <person name="James T.Y."/>
            <person name="O'Malley M.A."/>
            <person name="Stajich J.E."/>
            <person name="Spatafora J.W."/>
            <person name="Visel A."/>
            <person name="Grigoriev I.V."/>
        </authorList>
    </citation>
    <scope>NUCLEOTIDE SEQUENCE [LARGE SCALE GENOMIC DNA]</scope>
    <source>
        <strain evidence="4 5">CBS 115471</strain>
    </source>
</reference>
<organism evidence="4 5">
    <name type="scientific">Clohesyomyces aquaticus</name>
    <dbReference type="NCBI Taxonomy" id="1231657"/>
    <lineage>
        <taxon>Eukaryota</taxon>
        <taxon>Fungi</taxon>
        <taxon>Dikarya</taxon>
        <taxon>Ascomycota</taxon>
        <taxon>Pezizomycotina</taxon>
        <taxon>Dothideomycetes</taxon>
        <taxon>Pleosporomycetidae</taxon>
        <taxon>Pleosporales</taxon>
        <taxon>Lindgomycetaceae</taxon>
        <taxon>Clohesyomyces</taxon>
    </lineage>
</organism>
<feature type="domain" description="Apple" evidence="3">
    <location>
        <begin position="78"/>
        <end position="116"/>
    </location>
</feature>
<dbReference type="AlphaFoldDB" id="A0A1Y1ZIY5"/>
<feature type="region of interest" description="Disordered" evidence="1">
    <location>
        <begin position="43"/>
        <end position="66"/>
    </location>
</feature>
<dbReference type="PANTHER" id="PTHR33946:SF4">
    <property type="entry name" value="COAGULATION FACTOR XI"/>
    <property type="match status" value="1"/>
</dbReference>
<evidence type="ECO:0000256" key="2">
    <source>
        <dbReference type="SAM" id="SignalP"/>
    </source>
</evidence>
<feature type="signal peptide" evidence="2">
    <location>
        <begin position="1"/>
        <end position="18"/>
    </location>
</feature>
<feature type="compositionally biased region" description="Low complexity" evidence="1">
    <location>
        <begin position="54"/>
        <end position="66"/>
    </location>
</feature>
<dbReference type="Proteomes" id="UP000193144">
    <property type="component" value="Unassembled WGS sequence"/>
</dbReference>
<evidence type="ECO:0000256" key="1">
    <source>
        <dbReference type="SAM" id="MobiDB-lite"/>
    </source>
</evidence>
<dbReference type="STRING" id="1231657.A0A1Y1ZIY5"/>
<evidence type="ECO:0000259" key="3">
    <source>
        <dbReference type="Pfam" id="PF14295"/>
    </source>
</evidence>
<sequence>MVKATLLALSSVFALTSAFSPSQVKRHPRDVATFFPIPSEAVTPRDGRTGTAVTTSSGFPTSSPTPKLGDEYQIACETDYLAGDIQTSNDLLGCLQACSATDGCVAISYSGRFCYLKNSINPPVPNPNVIGAKQISFVPRPTPNPGVCSSNLLCPSDDDCIFTGTQPANITETRSFHIRCSRDFYGGDMRLAQVGSFDECVQLCTVDELCVAVSYASGEVNFCYLKSTIDQEVFNPRIYGAFIVG</sequence>
<dbReference type="InterPro" id="IPR003609">
    <property type="entry name" value="Pan_app"/>
</dbReference>
<gene>
    <name evidence="4" type="ORF">BCR34DRAFT_602445</name>
</gene>
<evidence type="ECO:0000313" key="5">
    <source>
        <dbReference type="Proteomes" id="UP000193144"/>
    </source>
</evidence>
<feature type="chain" id="PRO_5013050544" description="Apple domain-containing protein" evidence="2">
    <location>
        <begin position="19"/>
        <end position="245"/>
    </location>
</feature>
<keyword evidence="2" id="KW-0732">Signal</keyword>
<dbReference type="Pfam" id="PF14295">
    <property type="entry name" value="PAN_4"/>
    <property type="match status" value="2"/>
</dbReference>
<name>A0A1Y1ZIY5_9PLEO</name>
<protein>
    <recommendedName>
        <fullName evidence="3">Apple domain-containing protein</fullName>
    </recommendedName>
</protein>
<keyword evidence="5" id="KW-1185">Reference proteome</keyword>
<proteinExistence type="predicted"/>
<comment type="caution">
    <text evidence="4">The sequence shown here is derived from an EMBL/GenBank/DDBJ whole genome shotgun (WGS) entry which is preliminary data.</text>
</comment>
<evidence type="ECO:0000313" key="4">
    <source>
        <dbReference type="EMBL" id="ORY09987.1"/>
    </source>
</evidence>